<dbReference type="EMBL" id="MCGE01000009">
    <property type="protein sequence ID" value="ORZ18137.1"/>
    <property type="molecule type" value="Genomic_DNA"/>
</dbReference>
<name>A0A1X2IKT3_9FUNG</name>
<protein>
    <submittedName>
        <fullName evidence="2">N-acetyltransferase GCN5</fullName>
    </submittedName>
</protein>
<gene>
    <name evidence="2" type="ORF">BCR42DRAFT_413225</name>
</gene>
<dbReference type="Proteomes" id="UP000193560">
    <property type="component" value="Unassembled WGS sequence"/>
</dbReference>
<accession>A0A1X2IKT3</accession>
<sequence>MDGNISVRQECESDIQDVYKVNENAFQQKDEADLVNNLRQSPAFIPELSLVAVKNDTIVGYLLFTKITIGSEMTASTIVTTSHLGLAPLSVTSDCQVQGVGKMLIKEGFERAKTLGYTSVIVLGHEHYYSKFNFVPASHWNIASPFPLENTDVFKAIELVPGALEHVSGMVHYSKEFY</sequence>
<dbReference type="InterPro" id="IPR016181">
    <property type="entry name" value="Acyl_CoA_acyltransferase"/>
</dbReference>
<dbReference type="Gene3D" id="3.40.630.30">
    <property type="match status" value="1"/>
</dbReference>
<evidence type="ECO:0000313" key="2">
    <source>
        <dbReference type="EMBL" id="ORZ18137.1"/>
    </source>
</evidence>
<dbReference type="GO" id="GO:0016747">
    <property type="term" value="F:acyltransferase activity, transferring groups other than amino-acyl groups"/>
    <property type="evidence" value="ECO:0007669"/>
    <property type="project" value="InterPro"/>
</dbReference>
<dbReference type="Pfam" id="PF00583">
    <property type="entry name" value="Acetyltransf_1"/>
    <property type="match status" value="1"/>
</dbReference>
<evidence type="ECO:0000259" key="1">
    <source>
        <dbReference type="PROSITE" id="PS51186"/>
    </source>
</evidence>
<reference evidence="2 3" key="1">
    <citation type="submission" date="2016-07" db="EMBL/GenBank/DDBJ databases">
        <title>Pervasive Adenine N6-methylation of Active Genes in Fungi.</title>
        <authorList>
            <consortium name="DOE Joint Genome Institute"/>
            <person name="Mondo S.J."/>
            <person name="Dannebaum R.O."/>
            <person name="Kuo R.C."/>
            <person name="Labutti K."/>
            <person name="Haridas S."/>
            <person name="Kuo A."/>
            <person name="Salamov A."/>
            <person name="Ahrendt S.R."/>
            <person name="Lipzen A."/>
            <person name="Sullivan W."/>
            <person name="Andreopoulos W.B."/>
            <person name="Clum A."/>
            <person name="Lindquist E."/>
            <person name="Daum C."/>
            <person name="Ramamoorthy G.K."/>
            <person name="Gryganskyi A."/>
            <person name="Culley D."/>
            <person name="Magnuson J.K."/>
            <person name="James T.Y."/>
            <person name="O'Malley M.A."/>
            <person name="Stajich J.E."/>
            <person name="Spatafora J.W."/>
            <person name="Visel A."/>
            <person name="Grigoriev I.V."/>
        </authorList>
    </citation>
    <scope>NUCLEOTIDE SEQUENCE [LARGE SCALE GENOMIC DNA]</scope>
    <source>
        <strain evidence="2 3">NRRL 1336</strain>
    </source>
</reference>
<keyword evidence="2" id="KW-0808">Transferase</keyword>
<feature type="domain" description="N-acetyltransferase" evidence="1">
    <location>
        <begin position="5"/>
        <end position="160"/>
    </location>
</feature>
<proteinExistence type="predicted"/>
<dbReference type="PROSITE" id="PS51186">
    <property type="entry name" value="GNAT"/>
    <property type="match status" value="1"/>
</dbReference>
<evidence type="ECO:0000313" key="3">
    <source>
        <dbReference type="Proteomes" id="UP000193560"/>
    </source>
</evidence>
<dbReference type="InterPro" id="IPR000182">
    <property type="entry name" value="GNAT_dom"/>
</dbReference>
<dbReference type="AlphaFoldDB" id="A0A1X2IKT3"/>
<comment type="caution">
    <text evidence="2">The sequence shown here is derived from an EMBL/GenBank/DDBJ whole genome shotgun (WGS) entry which is preliminary data.</text>
</comment>
<dbReference type="OrthoDB" id="202470at2759"/>
<keyword evidence="3" id="KW-1185">Reference proteome</keyword>
<dbReference type="CDD" id="cd04301">
    <property type="entry name" value="NAT_SF"/>
    <property type="match status" value="1"/>
</dbReference>
<dbReference type="SUPFAM" id="SSF55729">
    <property type="entry name" value="Acyl-CoA N-acyltransferases (Nat)"/>
    <property type="match status" value="1"/>
</dbReference>
<organism evidence="2 3">
    <name type="scientific">Absidia repens</name>
    <dbReference type="NCBI Taxonomy" id="90262"/>
    <lineage>
        <taxon>Eukaryota</taxon>
        <taxon>Fungi</taxon>
        <taxon>Fungi incertae sedis</taxon>
        <taxon>Mucoromycota</taxon>
        <taxon>Mucoromycotina</taxon>
        <taxon>Mucoromycetes</taxon>
        <taxon>Mucorales</taxon>
        <taxon>Cunninghamellaceae</taxon>
        <taxon>Absidia</taxon>
    </lineage>
</organism>